<dbReference type="InterPro" id="IPR036928">
    <property type="entry name" value="AS_sf"/>
</dbReference>
<dbReference type="Pfam" id="PF01425">
    <property type="entry name" value="Amidase"/>
    <property type="match status" value="1"/>
</dbReference>
<dbReference type="InterPro" id="IPR020556">
    <property type="entry name" value="Amidase_CS"/>
</dbReference>
<dbReference type="PANTHER" id="PTHR11895:SF7">
    <property type="entry name" value="GLUTAMYL-TRNA(GLN) AMIDOTRANSFERASE SUBUNIT A, MITOCHONDRIAL"/>
    <property type="match status" value="1"/>
</dbReference>
<dbReference type="AlphaFoldDB" id="A0A1L9QMU1"/>
<protein>
    <submittedName>
        <fullName evidence="3">Amidase</fullName>
    </submittedName>
</protein>
<feature type="domain" description="Amidase" evidence="2">
    <location>
        <begin position="27"/>
        <end position="445"/>
    </location>
</feature>
<evidence type="ECO:0000259" key="2">
    <source>
        <dbReference type="Pfam" id="PF01425"/>
    </source>
</evidence>
<dbReference type="SUPFAM" id="SSF75304">
    <property type="entry name" value="Amidase signature (AS) enzymes"/>
    <property type="match status" value="1"/>
</dbReference>
<dbReference type="InterPro" id="IPR000120">
    <property type="entry name" value="Amidase"/>
</dbReference>
<comment type="caution">
    <text evidence="3">The sequence shown here is derived from an EMBL/GenBank/DDBJ whole genome shotgun (WGS) entry which is preliminary data.</text>
</comment>
<evidence type="ECO:0000313" key="4">
    <source>
        <dbReference type="Proteomes" id="UP000183940"/>
    </source>
</evidence>
<dbReference type="Proteomes" id="UP000183940">
    <property type="component" value="Unassembled WGS sequence"/>
</dbReference>
<dbReference type="InterPro" id="IPR023631">
    <property type="entry name" value="Amidase_dom"/>
</dbReference>
<organism evidence="3 4">
    <name type="scientific">Roseofilum reptotaenium AO1-A</name>
    <dbReference type="NCBI Taxonomy" id="1925591"/>
    <lineage>
        <taxon>Bacteria</taxon>
        <taxon>Bacillati</taxon>
        <taxon>Cyanobacteriota</taxon>
        <taxon>Cyanophyceae</taxon>
        <taxon>Desertifilales</taxon>
        <taxon>Desertifilaceae</taxon>
        <taxon>Roseofilum</taxon>
    </lineage>
</organism>
<dbReference type="Gene3D" id="3.90.1300.10">
    <property type="entry name" value="Amidase signature (AS) domain"/>
    <property type="match status" value="1"/>
</dbReference>
<dbReference type="EMBL" id="MLAW01000041">
    <property type="protein sequence ID" value="OJJ22709.1"/>
    <property type="molecule type" value="Genomic_DNA"/>
</dbReference>
<gene>
    <name evidence="3" type="ORF">BI308_19325</name>
</gene>
<proteinExistence type="inferred from homology"/>
<sequence length="469" mass="50126">MNSTDLAFTPATEQTQLIRSKQISPLELVELYLDRIATYDGQLGSYFTIMAEEAIADAKAKTETLAQNSSDLPPFFGVPISVKDLKRVKDVRCCFGVASLKNEMATEDDGVVTKLRQAGFILLGKTATSQLGSMPFTEPPGFLPTRNPWNLDYTSGGSSGGASSALAAGLCPIAHGSDGGGSVRGPAACCGVVGLKPSRGRISSAPIGDSLHGLGTNGVLARNIADTAALLDAMSGYVTGDPYWFPEASIPFAQSYQKPPSSLRVAFSPNLSDFAQASPEYQQAVTDTAKVLADLGHHVEEACPVVSDLQESFTTIWQSGVAASGLPLELLEPINQWLASRTINAGQYLQAVREMQRISRRIVGFWDDYDVLLLPVYLHQPIKVGEWAGLDPTQIFEKVSHWVAPCPPFNATGQPAIALPVGFGDRGLPLSVQLVGKPGAEATLLSLAAQLEPIYNWGQYRIPDLKMDS</sequence>
<accession>A0A1L9QMU1</accession>
<evidence type="ECO:0000256" key="1">
    <source>
        <dbReference type="ARBA" id="ARBA00009199"/>
    </source>
</evidence>
<reference evidence="3" key="1">
    <citation type="submission" date="2016-10" db="EMBL/GenBank/DDBJ databases">
        <title>CRISPR-Cas defence system in Roseofilum reptotaenium: evidence of a bacteriophage-cyanobacterium arms race in the coral black band disease.</title>
        <authorList>
            <person name="Buerger P."/>
            <person name="Wood-Charlson E.M."/>
            <person name="Weynberg K.D."/>
            <person name="Willis B."/>
            <person name="Van Oppen M.J."/>
        </authorList>
    </citation>
    <scope>NUCLEOTIDE SEQUENCE [LARGE SCALE GENOMIC DNA]</scope>
    <source>
        <strain evidence="3">AO1-A</strain>
    </source>
</reference>
<comment type="similarity">
    <text evidence="1">Belongs to the amidase family.</text>
</comment>
<evidence type="ECO:0000313" key="3">
    <source>
        <dbReference type="EMBL" id="OJJ22709.1"/>
    </source>
</evidence>
<keyword evidence="4" id="KW-1185">Reference proteome</keyword>
<dbReference type="PROSITE" id="PS00571">
    <property type="entry name" value="AMIDASES"/>
    <property type="match status" value="1"/>
</dbReference>
<dbReference type="PANTHER" id="PTHR11895">
    <property type="entry name" value="TRANSAMIDASE"/>
    <property type="match status" value="1"/>
</dbReference>
<name>A0A1L9QMU1_9CYAN</name>
<dbReference type="GO" id="GO:0003824">
    <property type="term" value="F:catalytic activity"/>
    <property type="evidence" value="ECO:0007669"/>
    <property type="project" value="InterPro"/>
</dbReference>
<dbReference type="STRING" id="1925591.BI308_19325"/>